<evidence type="ECO:0000259" key="1">
    <source>
        <dbReference type="Pfam" id="PF11706"/>
    </source>
</evidence>
<dbReference type="Gene3D" id="1.10.3300.10">
    <property type="entry name" value="Jann2411-like domain"/>
    <property type="match status" value="1"/>
</dbReference>
<dbReference type="SUPFAM" id="SSF160904">
    <property type="entry name" value="Jann2411-like"/>
    <property type="match status" value="1"/>
</dbReference>
<evidence type="ECO:0000313" key="2">
    <source>
        <dbReference type="EMBL" id="GGC79685.1"/>
    </source>
</evidence>
<dbReference type="Pfam" id="PF11706">
    <property type="entry name" value="zf-CGNR"/>
    <property type="match status" value="1"/>
</dbReference>
<proteinExistence type="predicted"/>
<gene>
    <name evidence="2" type="ORF">GCM10011512_02850</name>
</gene>
<sequence length="182" mass="19820">MVFAHDAEMSLLSAARLVNTAVEGGDPLRTPADLDAFLDREQYSGVRAGDDAELREILALRDRVRELWTMTEDELVIAVNALLADARALPQLVKHDHWDWHLHATASTDPLAKRVGVETAMALVDVVRAGEVARLKVCAAEDCDAVLVDLSKNRSKRYCDVGNCGNRANVAAYRARKAAASG</sequence>
<feature type="domain" description="Zinc finger CGNR" evidence="1">
    <location>
        <begin position="134"/>
        <end position="177"/>
    </location>
</feature>
<protein>
    <recommendedName>
        <fullName evidence="1">Zinc finger CGNR domain-containing protein</fullName>
    </recommendedName>
</protein>
<reference evidence="3" key="1">
    <citation type="journal article" date="2019" name="Int. J. Syst. Evol. Microbiol.">
        <title>The Global Catalogue of Microorganisms (GCM) 10K type strain sequencing project: providing services to taxonomists for standard genome sequencing and annotation.</title>
        <authorList>
            <consortium name="The Broad Institute Genomics Platform"/>
            <consortium name="The Broad Institute Genome Sequencing Center for Infectious Disease"/>
            <person name="Wu L."/>
            <person name="Ma J."/>
        </authorList>
    </citation>
    <scope>NUCLEOTIDE SEQUENCE [LARGE SCALE GENOMIC DNA]</scope>
    <source>
        <strain evidence="3">CGMCC 1.15480</strain>
    </source>
</reference>
<evidence type="ECO:0000313" key="3">
    <source>
        <dbReference type="Proteomes" id="UP000597761"/>
    </source>
</evidence>
<dbReference type="PANTHER" id="PTHR35525:SF3">
    <property type="entry name" value="BLL6575 PROTEIN"/>
    <property type="match status" value="1"/>
</dbReference>
<dbReference type="PANTHER" id="PTHR35525">
    <property type="entry name" value="BLL6575 PROTEIN"/>
    <property type="match status" value="1"/>
</dbReference>
<dbReference type="Proteomes" id="UP000597761">
    <property type="component" value="Unassembled WGS sequence"/>
</dbReference>
<dbReference type="InterPro" id="IPR021005">
    <property type="entry name" value="Znf_CGNR"/>
</dbReference>
<dbReference type="Pfam" id="PF07336">
    <property type="entry name" value="ABATE"/>
    <property type="match status" value="1"/>
</dbReference>
<dbReference type="RefSeq" id="WP_188665234.1">
    <property type="nucleotide sequence ID" value="NZ_BMJI01000001.1"/>
</dbReference>
<dbReference type="InterPro" id="IPR023286">
    <property type="entry name" value="ABATE_dom_sf"/>
</dbReference>
<accession>A0ABQ1NQ03</accession>
<comment type="caution">
    <text evidence="2">The sequence shown here is derived from an EMBL/GenBank/DDBJ whole genome shotgun (WGS) entry which is preliminary data.</text>
</comment>
<name>A0ABQ1NQ03_9MICC</name>
<organism evidence="2 3">
    <name type="scientific">Tersicoccus solisilvae</name>
    <dbReference type="NCBI Taxonomy" id="1882339"/>
    <lineage>
        <taxon>Bacteria</taxon>
        <taxon>Bacillati</taxon>
        <taxon>Actinomycetota</taxon>
        <taxon>Actinomycetes</taxon>
        <taxon>Micrococcales</taxon>
        <taxon>Micrococcaceae</taxon>
        <taxon>Tersicoccus</taxon>
    </lineage>
</organism>
<dbReference type="EMBL" id="BMJI01000001">
    <property type="protein sequence ID" value="GGC79685.1"/>
    <property type="molecule type" value="Genomic_DNA"/>
</dbReference>
<keyword evidence="3" id="KW-1185">Reference proteome</keyword>
<dbReference type="InterPro" id="IPR010852">
    <property type="entry name" value="ABATE"/>
</dbReference>